<organism evidence="10">
    <name type="scientific">Vanderwaltozyma polyspora (strain ATCC 22028 / DSM 70294 / BCRC 21397 / CBS 2163 / NBRC 10782 / NRRL Y-8283 / UCD 57-17)</name>
    <name type="common">Kluyveromyces polysporus</name>
    <dbReference type="NCBI Taxonomy" id="436907"/>
    <lineage>
        <taxon>Eukaryota</taxon>
        <taxon>Fungi</taxon>
        <taxon>Dikarya</taxon>
        <taxon>Ascomycota</taxon>
        <taxon>Saccharomycotina</taxon>
        <taxon>Saccharomycetes</taxon>
        <taxon>Saccharomycetales</taxon>
        <taxon>Saccharomycetaceae</taxon>
        <taxon>Vanderwaltozyma</taxon>
    </lineage>
</organism>
<dbReference type="InParanoid" id="A7TNA6"/>
<dbReference type="AlphaFoldDB" id="A7TNA6"/>
<evidence type="ECO:0000256" key="1">
    <source>
        <dbReference type="ARBA" id="ARBA00004123"/>
    </source>
</evidence>
<dbReference type="KEGG" id="vpo:Kpol_505p15"/>
<dbReference type="Proteomes" id="UP000000267">
    <property type="component" value="Unassembled WGS sequence"/>
</dbReference>
<dbReference type="GO" id="GO:0000977">
    <property type="term" value="F:RNA polymerase II transcription regulatory region sequence-specific DNA binding"/>
    <property type="evidence" value="ECO:0007669"/>
    <property type="project" value="TreeGrafter"/>
</dbReference>
<evidence type="ECO:0000259" key="8">
    <source>
        <dbReference type="PROSITE" id="PS50157"/>
    </source>
</evidence>
<proteinExistence type="predicted"/>
<evidence type="ECO:0000256" key="7">
    <source>
        <dbReference type="PROSITE-ProRule" id="PRU00042"/>
    </source>
</evidence>
<comment type="subcellular location">
    <subcellularLocation>
        <location evidence="1">Nucleus</location>
    </subcellularLocation>
</comment>
<evidence type="ECO:0000256" key="3">
    <source>
        <dbReference type="ARBA" id="ARBA00022737"/>
    </source>
</evidence>
<dbReference type="InterPro" id="IPR050717">
    <property type="entry name" value="C2H2-ZF_Transcription_Reg"/>
</dbReference>
<dbReference type="eggNOG" id="KOG1721">
    <property type="taxonomic scope" value="Eukaryota"/>
</dbReference>
<evidence type="ECO:0000256" key="4">
    <source>
        <dbReference type="ARBA" id="ARBA00022771"/>
    </source>
</evidence>
<reference evidence="9 10" key="1">
    <citation type="journal article" date="2007" name="Proc. Natl. Acad. Sci. U.S.A.">
        <title>Independent sorting-out of thousands of duplicated gene pairs in two yeast species descended from a whole-genome duplication.</title>
        <authorList>
            <person name="Scannell D.R."/>
            <person name="Frank A.C."/>
            <person name="Conant G.C."/>
            <person name="Byrne K.P."/>
            <person name="Woolfit M."/>
            <person name="Wolfe K.H."/>
        </authorList>
    </citation>
    <scope>NUCLEOTIDE SEQUENCE [LARGE SCALE GENOMIC DNA]</scope>
    <source>
        <strain evidence="10">ATCC 22028 / DSM 70294 / BCRC 21397 / CBS 2163 / NBRC 10782 / NRRL Y-8283 / UCD 57-17</strain>
    </source>
</reference>
<evidence type="ECO:0000256" key="2">
    <source>
        <dbReference type="ARBA" id="ARBA00022723"/>
    </source>
</evidence>
<keyword evidence="5" id="KW-0862">Zinc</keyword>
<name>A7TNA6_VANPO</name>
<keyword evidence="2" id="KW-0479">Metal-binding</keyword>
<gene>
    <name evidence="9" type="ORF">Kpol_505p15</name>
</gene>
<evidence type="ECO:0000256" key="6">
    <source>
        <dbReference type="ARBA" id="ARBA00023242"/>
    </source>
</evidence>
<dbReference type="GO" id="GO:0005634">
    <property type="term" value="C:nucleus"/>
    <property type="evidence" value="ECO:0007669"/>
    <property type="project" value="UniProtKB-SubCell"/>
</dbReference>
<keyword evidence="6" id="KW-0539">Nucleus</keyword>
<dbReference type="SMART" id="SM00355">
    <property type="entry name" value="ZnF_C2H2"/>
    <property type="match status" value="3"/>
</dbReference>
<dbReference type="Gene3D" id="3.30.160.60">
    <property type="entry name" value="Classic Zinc Finger"/>
    <property type="match status" value="3"/>
</dbReference>
<evidence type="ECO:0000256" key="5">
    <source>
        <dbReference type="ARBA" id="ARBA00022833"/>
    </source>
</evidence>
<dbReference type="GO" id="GO:0008270">
    <property type="term" value="F:zinc ion binding"/>
    <property type="evidence" value="ECO:0007669"/>
    <property type="project" value="UniProtKB-KW"/>
</dbReference>
<sequence>MNKKSRKMSEIKRNNFINVPLQLSSYNNYIQQSTEQDQEDDFSEISINKIYFIKNEETSSIELGERSPGVNELDELNSFFPMFNFFENMDKRDSSGSPILNIQQDNAIKGGQDYKGSDSLYSDDSSNKVNISSSWENNEVLYPLTSTFSGQKVWPNIDTRREFSSNNDAQRKNVKCLETSIKKESPTNSSENEPLLALNNNNMAKNDVNFIVNLDKVLKNDKLLDWNFDFEKEINRQYPIVISSSQEGDISPTHPNLEYSNKQPSNPSVVNKLLMNIQKRTDDTQGSNGVNLISLDYLKRNDSNVSQIYKNNMGTQAGESDSSFSLSTSEESRQSLIGGFGKFSSLDSSLTNSENSGFDLLVPKQELMEEVVDKRQHKCAYCDKRFSQTGNLNTHQRLHTGERPYECHICNKRFSRKGNLTAHVITHKKLKPYICKVDGCNKKFTQLGNMKVHQNKFHYETILRLSDSFNKEESKEYLSKEDSETLKYFRTIYSHPSRGKKKDGTLDIEK</sequence>
<protein>
    <recommendedName>
        <fullName evidence="8">C2H2-type domain-containing protein</fullName>
    </recommendedName>
</protein>
<dbReference type="Pfam" id="PF00096">
    <property type="entry name" value="zf-C2H2"/>
    <property type="match status" value="3"/>
</dbReference>
<dbReference type="PROSITE" id="PS00028">
    <property type="entry name" value="ZINC_FINGER_C2H2_1"/>
    <property type="match status" value="3"/>
</dbReference>
<dbReference type="PANTHER" id="PTHR14196">
    <property type="entry name" value="ODD-SKIPPED - RELATED"/>
    <property type="match status" value="1"/>
</dbReference>
<dbReference type="STRING" id="436907.A7TNA6"/>
<keyword evidence="10" id="KW-1185">Reference proteome</keyword>
<feature type="domain" description="C2H2-type" evidence="8">
    <location>
        <begin position="377"/>
        <end position="404"/>
    </location>
</feature>
<dbReference type="EMBL" id="DS480429">
    <property type="protein sequence ID" value="EDO16238.1"/>
    <property type="molecule type" value="Genomic_DNA"/>
</dbReference>
<dbReference type="GeneID" id="5544367"/>
<evidence type="ECO:0000313" key="9">
    <source>
        <dbReference type="EMBL" id="EDO16238.1"/>
    </source>
</evidence>
<dbReference type="OrthoDB" id="3437960at2759"/>
<dbReference type="PANTHER" id="PTHR14196:SF12">
    <property type="entry name" value="ZINC FINGER PROTEIN 208-LIKE"/>
    <property type="match status" value="1"/>
</dbReference>
<dbReference type="InterPro" id="IPR013087">
    <property type="entry name" value="Znf_C2H2_type"/>
</dbReference>
<dbReference type="FunFam" id="3.30.160.60:FF:002157">
    <property type="entry name" value="Transcription factor"/>
    <property type="match status" value="1"/>
</dbReference>
<accession>A7TNA6</accession>
<keyword evidence="3" id="KW-0677">Repeat</keyword>
<dbReference type="FunFam" id="3.30.160.60:FF:001498">
    <property type="entry name" value="Zinc finger protein 404"/>
    <property type="match status" value="1"/>
</dbReference>
<dbReference type="RefSeq" id="XP_001644096.1">
    <property type="nucleotide sequence ID" value="XM_001644046.1"/>
</dbReference>
<dbReference type="GO" id="GO:0000981">
    <property type="term" value="F:DNA-binding transcription factor activity, RNA polymerase II-specific"/>
    <property type="evidence" value="ECO:0007669"/>
    <property type="project" value="TreeGrafter"/>
</dbReference>
<keyword evidence="4 7" id="KW-0863">Zinc-finger</keyword>
<evidence type="ECO:0000313" key="10">
    <source>
        <dbReference type="Proteomes" id="UP000000267"/>
    </source>
</evidence>
<dbReference type="InterPro" id="IPR036236">
    <property type="entry name" value="Znf_C2H2_sf"/>
</dbReference>
<dbReference type="HOGENOM" id="CLU_534419_0_0_1"/>
<dbReference type="SUPFAM" id="SSF57667">
    <property type="entry name" value="beta-beta-alpha zinc fingers"/>
    <property type="match status" value="2"/>
</dbReference>
<feature type="domain" description="C2H2-type" evidence="8">
    <location>
        <begin position="433"/>
        <end position="458"/>
    </location>
</feature>
<dbReference type="FunFam" id="3.30.160.60:FF:000557">
    <property type="entry name" value="zinc finger and SCAN domain-containing protein 29"/>
    <property type="match status" value="1"/>
</dbReference>
<feature type="domain" description="C2H2-type" evidence="8">
    <location>
        <begin position="405"/>
        <end position="432"/>
    </location>
</feature>
<dbReference type="PROSITE" id="PS50157">
    <property type="entry name" value="ZINC_FINGER_C2H2_2"/>
    <property type="match status" value="3"/>
</dbReference>